<feature type="domain" description="YetF C-terminal" evidence="9">
    <location>
        <begin position="102"/>
        <end position="173"/>
    </location>
</feature>
<keyword evidence="4 8" id="KW-0812">Transmembrane</keyword>
<sequence length="262" mass="29264">MKKEDIHLGDWQRILLGDAPAIFLLEVFLRTIFIFLFLLVITRLLGKRMNAQLSLTEMSVMITLGAIVSAPMQDPIRGLLPGVVILLCVLVVLRGLNLLSYKYRKIELLVQGDVRLLVKDGILQLDQIRQEGFEREQIFAHLRSENIIHLGQIARVYLEACGTLSIYKSVSPKPGLSVLPSNDRILVNRQAKTHSHLACASCGYVVTSAVHSVKALCPNCQSIAWTEAFIKDTTIQNKNPHSGPTDPELTKDDQKNISSYTH</sequence>
<dbReference type="PANTHER" id="PTHR34582:SF6">
    <property type="entry name" value="UPF0702 TRANSMEMBRANE PROTEIN YCAP"/>
    <property type="match status" value="1"/>
</dbReference>
<feature type="transmembrane region" description="Helical" evidence="8">
    <location>
        <begin position="53"/>
        <end position="72"/>
    </location>
</feature>
<accession>A0AAE3QSP6</accession>
<protein>
    <submittedName>
        <fullName evidence="10">DUF421 domain-containing protein</fullName>
    </submittedName>
</protein>
<comment type="subcellular location">
    <subcellularLocation>
        <location evidence="1">Cell membrane</location>
        <topology evidence="1">Multi-pass membrane protein</topology>
    </subcellularLocation>
</comment>
<dbReference type="Proteomes" id="UP001241110">
    <property type="component" value="Unassembled WGS sequence"/>
</dbReference>
<feature type="region of interest" description="Disordered" evidence="7">
    <location>
        <begin position="235"/>
        <end position="262"/>
    </location>
</feature>
<dbReference type="EMBL" id="JASJOS010000008">
    <property type="protein sequence ID" value="MDJ1482531.1"/>
    <property type="molecule type" value="Genomic_DNA"/>
</dbReference>
<keyword evidence="3" id="KW-1003">Cell membrane</keyword>
<dbReference type="InterPro" id="IPR007353">
    <property type="entry name" value="DUF421"/>
</dbReference>
<dbReference type="InterPro" id="IPR023090">
    <property type="entry name" value="UPF0702_alpha/beta_dom_sf"/>
</dbReference>
<evidence type="ECO:0000256" key="7">
    <source>
        <dbReference type="SAM" id="MobiDB-lite"/>
    </source>
</evidence>
<proteinExistence type="inferred from homology"/>
<evidence type="ECO:0000256" key="3">
    <source>
        <dbReference type="ARBA" id="ARBA00022475"/>
    </source>
</evidence>
<dbReference type="RefSeq" id="WP_313981780.1">
    <property type="nucleotide sequence ID" value="NZ_JASJOS010000008.1"/>
</dbReference>
<evidence type="ECO:0000256" key="2">
    <source>
        <dbReference type="ARBA" id="ARBA00006448"/>
    </source>
</evidence>
<feature type="transmembrane region" description="Helical" evidence="8">
    <location>
        <begin position="78"/>
        <end position="96"/>
    </location>
</feature>
<evidence type="ECO:0000259" key="9">
    <source>
        <dbReference type="Pfam" id="PF04239"/>
    </source>
</evidence>
<dbReference type="GO" id="GO:0005886">
    <property type="term" value="C:plasma membrane"/>
    <property type="evidence" value="ECO:0007669"/>
    <property type="project" value="UniProtKB-SubCell"/>
</dbReference>
<dbReference type="PANTHER" id="PTHR34582">
    <property type="entry name" value="UPF0702 TRANSMEMBRANE PROTEIN YCAP"/>
    <property type="match status" value="1"/>
</dbReference>
<evidence type="ECO:0000256" key="8">
    <source>
        <dbReference type="SAM" id="Phobius"/>
    </source>
</evidence>
<dbReference type="Gene3D" id="3.30.240.20">
    <property type="entry name" value="bsu07140 like domains"/>
    <property type="match status" value="1"/>
</dbReference>
<evidence type="ECO:0000256" key="5">
    <source>
        <dbReference type="ARBA" id="ARBA00022989"/>
    </source>
</evidence>
<dbReference type="Pfam" id="PF04239">
    <property type="entry name" value="DUF421"/>
    <property type="match status" value="1"/>
</dbReference>
<evidence type="ECO:0000313" key="10">
    <source>
        <dbReference type="EMBL" id="MDJ1482531.1"/>
    </source>
</evidence>
<evidence type="ECO:0000313" key="11">
    <source>
        <dbReference type="Proteomes" id="UP001241110"/>
    </source>
</evidence>
<comment type="caution">
    <text evidence="10">The sequence shown here is derived from an EMBL/GenBank/DDBJ whole genome shotgun (WGS) entry which is preliminary data.</text>
</comment>
<dbReference type="AlphaFoldDB" id="A0AAE3QSP6"/>
<organism evidence="10 11">
    <name type="scientific">Xanthocytophaga flava</name>
    <dbReference type="NCBI Taxonomy" id="3048013"/>
    <lineage>
        <taxon>Bacteria</taxon>
        <taxon>Pseudomonadati</taxon>
        <taxon>Bacteroidota</taxon>
        <taxon>Cytophagia</taxon>
        <taxon>Cytophagales</taxon>
        <taxon>Rhodocytophagaceae</taxon>
        <taxon>Xanthocytophaga</taxon>
    </lineage>
</organism>
<comment type="similarity">
    <text evidence="2">Belongs to the UPF0702 family.</text>
</comment>
<keyword evidence="5 8" id="KW-1133">Transmembrane helix</keyword>
<name>A0AAE3QSP6_9BACT</name>
<evidence type="ECO:0000256" key="1">
    <source>
        <dbReference type="ARBA" id="ARBA00004651"/>
    </source>
</evidence>
<evidence type="ECO:0000256" key="6">
    <source>
        <dbReference type="ARBA" id="ARBA00023136"/>
    </source>
</evidence>
<evidence type="ECO:0000256" key="4">
    <source>
        <dbReference type="ARBA" id="ARBA00022692"/>
    </source>
</evidence>
<keyword evidence="6 8" id="KW-0472">Membrane</keyword>
<reference evidence="10" key="1">
    <citation type="submission" date="2023-05" db="EMBL/GenBank/DDBJ databases">
        <authorList>
            <person name="Zhang X."/>
        </authorList>
    </citation>
    <scope>NUCLEOTIDE SEQUENCE</scope>
    <source>
        <strain evidence="10">YF14B1</strain>
    </source>
</reference>
<feature type="transmembrane region" description="Helical" evidence="8">
    <location>
        <begin position="20"/>
        <end position="41"/>
    </location>
</feature>
<gene>
    <name evidence="10" type="ORF">QNI16_18655</name>
</gene>